<evidence type="ECO:0000256" key="3">
    <source>
        <dbReference type="ARBA" id="ARBA00022692"/>
    </source>
</evidence>
<keyword evidence="4" id="KW-0653">Protein transport</keyword>
<keyword evidence="4" id="KW-0813">Transport</keyword>
<keyword evidence="3 7" id="KW-0812">Transmembrane</keyword>
<feature type="transmembrane region" description="Helical" evidence="7">
    <location>
        <begin position="104"/>
        <end position="129"/>
    </location>
</feature>
<evidence type="ECO:0000256" key="4">
    <source>
        <dbReference type="ARBA" id="ARBA00022856"/>
    </source>
</evidence>
<dbReference type="Pfam" id="PF00854">
    <property type="entry name" value="PTR2"/>
    <property type="match status" value="1"/>
</dbReference>
<feature type="transmembrane region" description="Helical" evidence="7">
    <location>
        <begin position="514"/>
        <end position="535"/>
    </location>
</feature>
<dbReference type="Gene3D" id="1.20.1250.20">
    <property type="entry name" value="MFS general substrate transporter like domains"/>
    <property type="match status" value="1"/>
</dbReference>
<dbReference type="EMBL" id="RCHS01000683">
    <property type="protein sequence ID" value="RMX57298.1"/>
    <property type="molecule type" value="Genomic_DNA"/>
</dbReference>
<comment type="subcellular location">
    <subcellularLocation>
        <location evidence="1">Membrane</location>
        <topology evidence="1">Multi-pass membrane protein</topology>
    </subcellularLocation>
</comment>
<dbReference type="GO" id="GO:0022857">
    <property type="term" value="F:transmembrane transporter activity"/>
    <property type="evidence" value="ECO:0007669"/>
    <property type="project" value="InterPro"/>
</dbReference>
<evidence type="ECO:0000256" key="7">
    <source>
        <dbReference type="SAM" id="Phobius"/>
    </source>
</evidence>
<comment type="caution">
    <text evidence="8">The sequence shown here is derived from an EMBL/GenBank/DDBJ whole genome shotgun (WGS) entry which is preliminary data.</text>
</comment>
<evidence type="ECO:0000256" key="5">
    <source>
        <dbReference type="ARBA" id="ARBA00022989"/>
    </source>
</evidence>
<feature type="transmembrane region" description="Helical" evidence="7">
    <location>
        <begin position="141"/>
        <end position="167"/>
    </location>
</feature>
<sequence length="579" mass="64799">MPLIVKVNPGNVLGKYPDITSPDGLISPPPIETELKETSPLLREKIKAKQRQFRKAVSRKIQRRLRNMKRTPVLMLILIEVFERFAYYGILINFVLFLNKCCGWTMFLSVASVMTFSSISWFMCALTGVMGDSRFGRYNTIVSGFLVYFFGALTLVLVAFLMGYFYLENGQPRDRIDQPWILMILLVALLSICAGEGAVKANLSAFEADQLKRDAPVQENKMLFNCFYWMSNVISLLCLAVVTYIQQMKWCYGFTIGFGIPAFSLTIAFAIFLCCRKHFAIDRPRGTGLRNMWLIMRQAWSRRKAVKVEERELIPRSTCTSESDFSPSGGDWLDMALVANGGTFMDSEVNELRALKKAVVFCLLLIPYWMIYTQLYSTFILQGLHLKAEYGGFIIPAAWPSLCEIFILLILVPMLERAIYPSLNGCGINVSILGKVILGMFLAAGSAGMGLQMVFIMCPDTPQSVTSAVFNIMISIGSLLSLGILALTAYLWGWYPIAREGALRYYLGNDKVAYYYWLLAVVTVATALLTSIVGYTCDIGPDKNGIKHQVLVNEETSTQGQLSNAGVDSKNNTFVELSS</sequence>
<accession>A0A3M6UVF4</accession>
<feature type="transmembrane region" description="Helical" evidence="7">
    <location>
        <begin position="179"/>
        <end position="201"/>
    </location>
</feature>
<organism evidence="8 9">
    <name type="scientific">Pocillopora damicornis</name>
    <name type="common">Cauliflower coral</name>
    <name type="synonym">Millepora damicornis</name>
    <dbReference type="NCBI Taxonomy" id="46731"/>
    <lineage>
        <taxon>Eukaryota</taxon>
        <taxon>Metazoa</taxon>
        <taxon>Cnidaria</taxon>
        <taxon>Anthozoa</taxon>
        <taxon>Hexacorallia</taxon>
        <taxon>Scleractinia</taxon>
        <taxon>Astrocoeniina</taxon>
        <taxon>Pocilloporidae</taxon>
        <taxon>Pocillopora</taxon>
    </lineage>
</organism>
<gene>
    <name evidence="8" type="ORF">pdam_00012847</name>
</gene>
<name>A0A3M6UVF4_POCDA</name>
<feature type="transmembrane region" description="Helical" evidence="7">
    <location>
        <begin position="393"/>
        <end position="415"/>
    </location>
</feature>
<keyword evidence="9" id="KW-1185">Reference proteome</keyword>
<dbReference type="PANTHER" id="PTHR11654">
    <property type="entry name" value="OLIGOPEPTIDE TRANSPORTER-RELATED"/>
    <property type="match status" value="1"/>
</dbReference>
<dbReference type="GO" id="GO:0016020">
    <property type="term" value="C:membrane"/>
    <property type="evidence" value="ECO:0007669"/>
    <property type="project" value="UniProtKB-SubCell"/>
</dbReference>
<dbReference type="InterPro" id="IPR000109">
    <property type="entry name" value="POT_fam"/>
</dbReference>
<dbReference type="AlphaFoldDB" id="A0A3M6UVF4"/>
<dbReference type="InterPro" id="IPR036259">
    <property type="entry name" value="MFS_trans_sf"/>
</dbReference>
<feature type="transmembrane region" description="Helical" evidence="7">
    <location>
        <begin position="252"/>
        <end position="275"/>
    </location>
</feature>
<evidence type="ECO:0008006" key="10">
    <source>
        <dbReference type="Google" id="ProtNLM"/>
    </source>
</evidence>
<reference evidence="8 9" key="1">
    <citation type="journal article" date="2018" name="Sci. Rep.">
        <title>Comparative analysis of the Pocillopora damicornis genome highlights role of immune system in coral evolution.</title>
        <authorList>
            <person name="Cunning R."/>
            <person name="Bay R.A."/>
            <person name="Gillette P."/>
            <person name="Baker A.C."/>
            <person name="Traylor-Knowles N."/>
        </authorList>
    </citation>
    <scope>NUCLEOTIDE SEQUENCE [LARGE SCALE GENOMIC DNA]</scope>
    <source>
        <strain evidence="8">RSMAS</strain>
        <tissue evidence="8">Whole animal</tissue>
    </source>
</reference>
<feature type="transmembrane region" description="Helical" evidence="7">
    <location>
        <begin position="73"/>
        <end position="98"/>
    </location>
</feature>
<dbReference type="Proteomes" id="UP000275408">
    <property type="component" value="Unassembled WGS sequence"/>
</dbReference>
<dbReference type="OrthoDB" id="8904098at2759"/>
<evidence type="ECO:0000256" key="6">
    <source>
        <dbReference type="ARBA" id="ARBA00023136"/>
    </source>
</evidence>
<evidence type="ECO:0000256" key="2">
    <source>
        <dbReference type="ARBA" id="ARBA00005982"/>
    </source>
</evidence>
<dbReference type="SUPFAM" id="SSF103473">
    <property type="entry name" value="MFS general substrate transporter"/>
    <property type="match status" value="1"/>
</dbReference>
<proteinExistence type="inferred from homology"/>
<keyword evidence="5 7" id="KW-1133">Transmembrane helix</keyword>
<dbReference type="GO" id="GO:0015833">
    <property type="term" value="P:peptide transport"/>
    <property type="evidence" value="ECO:0007669"/>
    <property type="project" value="UniProtKB-KW"/>
</dbReference>
<feature type="transmembrane region" description="Helical" evidence="7">
    <location>
        <begin position="468"/>
        <end position="493"/>
    </location>
</feature>
<keyword evidence="4" id="KW-0571">Peptide transport</keyword>
<evidence type="ECO:0000313" key="9">
    <source>
        <dbReference type="Proteomes" id="UP000275408"/>
    </source>
</evidence>
<keyword evidence="6 7" id="KW-0472">Membrane</keyword>
<feature type="transmembrane region" description="Helical" evidence="7">
    <location>
        <begin position="436"/>
        <end position="456"/>
    </location>
</feature>
<evidence type="ECO:0000256" key="1">
    <source>
        <dbReference type="ARBA" id="ARBA00004141"/>
    </source>
</evidence>
<evidence type="ECO:0000313" key="8">
    <source>
        <dbReference type="EMBL" id="RMX57298.1"/>
    </source>
</evidence>
<protein>
    <recommendedName>
        <fullName evidence="10">Major facilitator superfamily (MFS) profile domain-containing protein</fullName>
    </recommendedName>
</protein>
<feature type="transmembrane region" description="Helical" evidence="7">
    <location>
        <begin position="222"/>
        <end position="246"/>
    </location>
</feature>
<feature type="transmembrane region" description="Helical" evidence="7">
    <location>
        <begin position="358"/>
        <end position="381"/>
    </location>
</feature>
<comment type="similarity">
    <text evidence="2">Belongs to the major facilitator superfamily. Proton-dependent oligopeptide transporter (POT/PTR) (TC 2.A.17) family.</text>
</comment>